<accession>A0ABM8S2P8</accession>
<gene>
    <name evidence="2" type="ORF">R69776_04538</name>
</gene>
<dbReference type="Gene3D" id="1.10.238.160">
    <property type="match status" value="1"/>
</dbReference>
<comment type="caution">
    <text evidence="2">The sequence shown here is derived from an EMBL/GenBank/DDBJ whole genome shotgun (WGS) entry which is preliminary data.</text>
</comment>
<name>A0ABM8S2P8_9BURK</name>
<feature type="compositionally biased region" description="Polar residues" evidence="1">
    <location>
        <begin position="23"/>
        <end position="35"/>
    </location>
</feature>
<dbReference type="RefSeq" id="WP_128576073.1">
    <property type="nucleotide sequence ID" value="NZ_CAJNBH010000013.1"/>
</dbReference>
<dbReference type="EMBL" id="CAJNBH010000013">
    <property type="protein sequence ID" value="CAE6785843.1"/>
    <property type="molecule type" value="Genomic_DNA"/>
</dbReference>
<keyword evidence="3" id="KW-1185">Reference proteome</keyword>
<proteinExistence type="predicted"/>
<dbReference type="Proteomes" id="UP000673821">
    <property type="component" value="Unassembled WGS sequence"/>
</dbReference>
<evidence type="ECO:0000256" key="1">
    <source>
        <dbReference type="SAM" id="MobiDB-lite"/>
    </source>
</evidence>
<feature type="region of interest" description="Disordered" evidence="1">
    <location>
        <begin position="23"/>
        <end position="54"/>
    </location>
</feature>
<evidence type="ECO:0000313" key="3">
    <source>
        <dbReference type="Proteomes" id="UP000673821"/>
    </source>
</evidence>
<dbReference type="Pfam" id="PF05930">
    <property type="entry name" value="Phage_AlpA"/>
    <property type="match status" value="1"/>
</dbReference>
<protein>
    <recommendedName>
        <fullName evidence="4">AlpA family phage regulatory protein</fullName>
    </recommendedName>
</protein>
<evidence type="ECO:0008006" key="4">
    <source>
        <dbReference type="Google" id="ProtNLM"/>
    </source>
</evidence>
<sequence length="137" mass="14905">MNAMDSTKHTCNWPPFSAASAILSPSTSGSVSERSASGKEAAKSSDVLPSVRSRTTHDVSHAHIEFQERATVDAKLACDRIVRLPELMAILQISRTVVYDLQKKGVLPHSVRISSRSVGWKLSEIERFVASLGTEAQ</sequence>
<reference evidence="2 3" key="1">
    <citation type="submission" date="2021-02" db="EMBL/GenBank/DDBJ databases">
        <authorList>
            <person name="Vanwijnsberghe S."/>
        </authorList>
    </citation>
    <scope>NUCLEOTIDE SEQUENCE [LARGE SCALE GENOMIC DNA]</scope>
    <source>
        <strain evidence="2 3">R-69776</strain>
    </source>
</reference>
<evidence type="ECO:0000313" key="2">
    <source>
        <dbReference type="EMBL" id="CAE6785843.1"/>
    </source>
</evidence>
<organism evidence="2 3">
    <name type="scientific">Paraburkholderia nemoris</name>
    <dbReference type="NCBI Taxonomy" id="2793076"/>
    <lineage>
        <taxon>Bacteria</taxon>
        <taxon>Pseudomonadati</taxon>
        <taxon>Pseudomonadota</taxon>
        <taxon>Betaproteobacteria</taxon>
        <taxon>Burkholderiales</taxon>
        <taxon>Burkholderiaceae</taxon>
        <taxon>Paraburkholderia</taxon>
    </lineage>
</organism>
<dbReference type="InterPro" id="IPR010260">
    <property type="entry name" value="AlpA"/>
</dbReference>